<feature type="transmembrane region" description="Helical" evidence="2">
    <location>
        <begin position="132"/>
        <end position="152"/>
    </location>
</feature>
<proteinExistence type="predicted"/>
<feature type="compositionally biased region" description="Polar residues" evidence="1">
    <location>
        <begin position="325"/>
        <end position="348"/>
    </location>
</feature>
<evidence type="ECO:0000256" key="2">
    <source>
        <dbReference type="SAM" id="Phobius"/>
    </source>
</evidence>
<dbReference type="EMBL" id="QWIK01000269">
    <property type="protein sequence ID" value="RMY09301.1"/>
    <property type="molecule type" value="Genomic_DNA"/>
</dbReference>
<comment type="caution">
    <text evidence="4">The sequence shown here is derived from an EMBL/GenBank/DDBJ whole genome shotgun (WGS) entry which is preliminary data.</text>
</comment>
<feature type="region of interest" description="Disordered" evidence="1">
    <location>
        <begin position="303"/>
        <end position="385"/>
    </location>
</feature>
<dbReference type="Proteomes" id="UP000282582">
    <property type="component" value="Unassembled WGS sequence"/>
</dbReference>
<keyword evidence="2" id="KW-1133">Transmembrane helix</keyword>
<sequence length="432" mass="48018">MGQNTLPPLFSNTATDRGAPPVVIGYIGASITVLSALIRLFLTIKKKHGFSADDYCWYTAAVFGFIASITLERAVDVGLGRHDDVLATWQLNAYTKLTYTTSLLGIIAQSAAKLSVAFLYERIAPRQDKRGIAILLSCIGVWILFAFFGTAFACNTTLKYSAHCSTGGYLRFPIIVTNFVTDAMLAFWMLPRIYHLQANWNHRIVPMVLMSTRFLVCCVQLGQIGYWADVRKLSEYDEADRTWTAVTGYSLGIVATNADQDFSAVVHLSIITATIPRINTFLADMQTKQAGLALTQRDYDHWKSSNSASANNSRNWDSNKRSSKGPLSSLTSPRKSTFQDPTASFTGSRHNDNGMLSSFRPDRQAQLRNDCSRTPQDGNGDEIEMDVRDNVETSSQSSLQRNAVYQKTEFRWEEEYTGSSPNPGDAGGRRRL</sequence>
<keyword evidence="2" id="KW-0812">Transmembrane</keyword>
<feature type="transmembrane region" description="Helical" evidence="2">
    <location>
        <begin position="172"/>
        <end position="190"/>
    </location>
</feature>
<gene>
    <name evidence="4" type="ORF">D0868_04329</name>
</gene>
<evidence type="ECO:0000259" key="3">
    <source>
        <dbReference type="Pfam" id="PF20684"/>
    </source>
</evidence>
<dbReference type="PANTHER" id="PTHR38794">
    <property type="entry name" value="INTEGRAL MEMBRANE PROTEIN"/>
    <property type="match status" value="1"/>
</dbReference>
<feature type="transmembrane region" description="Helical" evidence="2">
    <location>
        <begin position="99"/>
        <end position="120"/>
    </location>
</feature>
<dbReference type="InterPro" id="IPR049326">
    <property type="entry name" value="Rhodopsin_dom_fungi"/>
</dbReference>
<organism evidence="4 5">
    <name type="scientific">Hortaea werneckii</name>
    <name type="common">Black yeast</name>
    <name type="synonym">Cladosporium werneckii</name>
    <dbReference type="NCBI Taxonomy" id="91943"/>
    <lineage>
        <taxon>Eukaryota</taxon>
        <taxon>Fungi</taxon>
        <taxon>Dikarya</taxon>
        <taxon>Ascomycota</taxon>
        <taxon>Pezizomycotina</taxon>
        <taxon>Dothideomycetes</taxon>
        <taxon>Dothideomycetidae</taxon>
        <taxon>Mycosphaerellales</taxon>
        <taxon>Teratosphaeriaceae</taxon>
        <taxon>Hortaea</taxon>
    </lineage>
</organism>
<feature type="compositionally biased region" description="Polar residues" evidence="1">
    <location>
        <begin position="366"/>
        <end position="377"/>
    </location>
</feature>
<evidence type="ECO:0000256" key="1">
    <source>
        <dbReference type="SAM" id="MobiDB-lite"/>
    </source>
</evidence>
<feature type="compositionally biased region" description="Low complexity" evidence="1">
    <location>
        <begin position="304"/>
        <end position="316"/>
    </location>
</feature>
<protein>
    <recommendedName>
        <fullName evidence="3">Rhodopsin domain-containing protein</fullName>
    </recommendedName>
</protein>
<accession>A0A3M6Z2Q3</accession>
<keyword evidence="2" id="KW-0472">Membrane</keyword>
<feature type="domain" description="Rhodopsin" evidence="3">
    <location>
        <begin position="38"/>
        <end position="256"/>
    </location>
</feature>
<feature type="region of interest" description="Disordered" evidence="1">
    <location>
        <begin position="412"/>
        <end position="432"/>
    </location>
</feature>
<dbReference type="AlphaFoldDB" id="A0A3M6Z2Q3"/>
<reference evidence="4 5" key="1">
    <citation type="journal article" date="2018" name="BMC Genomics">
        <title>Genomic evidence for intraspecific hybridization in a clonal and extremely halotolerant yeast.</title>
        <authorList>
            <person name="Gostincar C."/>
            <person name="Stajich J.E."/>
            <person name="Zupancic J."/>
            <person name="Zalar P."/>
            <person name="Gunde-Cimerman N."/>
        </authorList>
    </citation>
    <scope>NUCLEOTIDE SEQUENCE [LARGE SCALE GENOMIC DNA]</scope>
    <source>
        <strain evidence="4 5">EXF-6654</strain>
    </source>
</reference>
<evidence type="ECO:0000313" key="5">
    <source>
        <dbReference type="Proteomes" id="UP000282582"/>
    </source>
</evidence>
<dbReference type="Pfam" id="PF20684">
    <property type="entry name" value="Fung_rhodopsin"/>
    <property type="match status" value="1"/>
</dbReference>
<evidence type="ECO:0000313" key="4">
    <source>
        <dbReference type="EMBL" id="RMY09301.1"/>
    </source>
</evidence>
<feature type="transmembrane region" description="Helical" evidence="2">
    <location>
        <begin position="54"/>
        <end position="71"/>
    </location>
</feature>
<dbReference type="PANTHER" id="PTHR38794:SF3">
    <property type="entry name" value="INTEGRAL MEMBRANE PROTEIN"/>
    <property type="match status" value="1"/>
</dbReference>
<feature type="transmembrane region" description="Helical" evidence="2">
    <location>
        <begin position="23"/>
        <end position="42"/>
    </location>
</feature>
<name>A0A3M6Z2Q3_HORWE</name>